<dbReference type="RefSeq" id="WP_184394475.1">
    <property type="nucleotide sequence ID" value="NZ_BAAAJD010000052.1"/>
</dbReference>
<accession>A0A7W8QPA2</accession>
<sequence length="172" mass="17097">MVGPDPSAGEVAATMASAVLGTALAASAAATAGLPALAVAVAAVVAFDFFGGAAATATAAAKRRYHGPGTTPWRRVAFAAAHVQPYLLALCVPALEWWAAALIHLLAVAGACAVAAAPPVLRPPVAFAAAVLGSAAALLYLPVPEPLGWLAPVMLIKLLLAHMLPRAAPSEE</sequence>
<feature type="transmembrane region" description="Helical" evidence="1">
    <location>
        <begin position="12"/>
        <end position="30"/>
    </location>
</feature>
<dbReference type="EMBL" id="JACHDB010000001">
    <property type="protein sequence ID" value="MBB5434132.1"/>
    <property type="molecule type" value="Genomic_DNA"/>
</dbReference>
<comment type="caution">
    <text evidence="2">The sequence shown here is derived from an EMBL/GenBank/DDBJ whole genome shotgun (WGS) entry which is preliminary data.</text>
</comment>
<reference evidence="2 3" key="1">
    <citation type="submission" date="2020-08" db="EMBL/GenBank/DDBJ databases">
        <title>Sequencing the genomes of 1000 actinobacteria strains.</title>
        <authorList>
            <person name="Klenk H.-P."/>
        </authorList>
    </citation>
    <scope>NUCLEOTIDE SEQUENCE [LARGE SCALE GENOMIC DNA]</scope>
    <source>
        <strain evidence="2 3">DSM 44551</strain>
    </source>
</reference>
<protein>
    <submittedName>
        <fullName evidence="2">Uncharacterized protein</fullName>
    </submittedName>
</protein>
<feature type="transmembrane region" description="Helical" evidence="1">
    <location>
        <begin position="125"/>
        <end position="143"/>
    </location>
</feature>
<name>A0A7W8QPA2_9ACTN</name>
<gene>
    <name evidence="2" type="ORF">HDA36_004216</name>
</gene>
<evidence type="ECO:0000256" key="1">
    <source>
        <dbReference type="SAM" id="Phobius"/>
    </source>
</evidence>
<organism evidence="2 3">
    <name type="scientific">Nocardiopsis composta</name>
    <dbReference type="NCBI Taxonomy" id="157465"/>
    <lineage>
        <taxon>Bacteria</taxon>
        <taxon>Bacillati</taxon>
        <taxon>Actinomycetota</taxon>
        <taxon>Actinomycetes</taxon>
        <taxon>Streptosporangiales</taxon>
        <taxon>Nocardiopsidaceae</taxon>
        <taxon>Nocardiopsis</taxon>
    </lineage>
</organism>
<evidence type="ECO:0000313" key="2">
    <source>
        <dbReference type="EMBL" id="MBB5434132.1"/>
    </source>
</evidence>
<proteinExistence type="predicted"/>
<keyword evidence="1" id="KW-1133">Transmembrane helix</keyword>
<dbReference type="AlphaFoldDB" id="A0A7W8QPA2"/>
<keyword evidence="1" id="KW-0812">Transmembrane</keyword>
<feature type="transmembrane region" description="Helical" evidence="1">
    <location>
        <begin position="101"/>
        <end position="118"/>
    </location>
</feature>
<keyword evidence="3" id="KW-1185">Reference proteome</keyword>
<keyword evidence="1" id="KW-0472">Membrane</keyword>
<feature type="transmembrane region" description="Helical" evidence="1">
    <location>
        <begin position="36"/>
        <end position="55"/>
    </location>
</feature>
<evidence type="ECO:0000313" key="3">
    <source>
        <dbReference type="Proteomes" id="UP000572635"/>
    </source>
</evidence>
<dbReference type="Proteomes" id="UP000572635">
    <property type="component" value="Unassembled WGS sequence"/>
</dbReference>